<dbReference type="AlphaFoldDB" id="A0ABD2I5C3"/>
<dbReference type="SUPFAM" id="SSF51445">
    <property type="entry name" value="(Trans)glycosidases"/>
    <property type="match status" value="1"/>
</dbReference>
<feature type="region of interest" description="Disordered" evidence="4">
    <location>
        <begin position="76"/>
        <end position="112"/>
    </location>
</feature>
<dbReference type="Proteomes" id="UP001620645">
    <property type="component" value="Unassembled WGS sequence"/>
</dbReference>
<evidence type="ECO:0000313" key="8">
    <source>
        <dbReference type="Proteomes" id="UP001620645"/>
    </source>
</evidence>
<dbReference type="EMBL" id="JBICCN010000357">
    <property type="protein sequence ID" value="KAL3074338.1"/>
    <property type="molecule type" value="Genomic_DNA"/>
</dbReference>
<evidence type="ECO:0000256" key="5">
    <source>
        <dbReference type="SAM" id="SignalP"/>
    </source>
</evidence>
<evidence type="ECO:0000256" key="4">
    <source>
        <dbReference type="SAM" id="MobiDB-lite"/>
    </source>
</evidence>
<dbReference type="PANTHER" id="PTHR34142">
    <property type="entry name" value="ENDO-BETA-1,4-GLUCANASE A"/>
    <property type="match status" value="1"/>
</dbReference>
<dbReference type="PANTHER" id="PTHR34142:SF1">
    <property type="entry name" value="GLYCOSIDE HYDROLASE FAMILY 5 DOMAIN-CONTAINING PROTEIN"/>
    <property type="match status" value="1"/>
</dbReference>
<evidence type="ECO:0000256" key="2">
    <source>
        <dbReference type="ARBA" id="ARBA00022801"/>
    </source>
</evidence>
<dbReference type="Pfam" id="PF00150">
    <property type="entry name" value="Cellulase"/>
    <property type="match status" value="1"/>
</dbReference>
<reference evidence="7 8" key="1">
    <citation type="submission" date="2024-10" db="EMBL/GenBank/DDBJ databases">
        <authorList>
            <person name="Kim D."/>
        </authorList>
    </citation>
    <scope>NUCLEOTIDE SEQUENCE [LARGE SCALE GENOMIC DNA]</scope>
    <source>
        <strain evidence="7">Taebaek</strain>
    </source>
</reference>
<keyword evidence="5" id="KW-0732">Signal</keyword>
<feature type="chain" id="PRO_5044805223" description="Glycoside hydrolase family 5 domain-containing protein" evidence="5">
    <location>
        <begin position="20"/>
        <end position="652"/>
    </location>
</feature>
<keyword evidence="3" id="KW-0326">Glycosidase</keyword>
<sequence>MSFSFILLIFCAFYGVGEMTDLAKEGQTPNFDFSQSQPMAQMAQIANAMAANGNGNYGMGNKFNSEGEENIYEENNGQERPFGKSMAFSNKKQQNRTKSRQRKSKETEKQQKGRFSTKLFTVFILFSMIFHQIPNIMLTKNDNCIVRANCQPFQNHGMGFKCNYRDRMPMNSDDTNLKIWASNIHPNRGNELLLLGEQKIRKCKLTDNDQIHCYQTLDMTDQTIENLERMTVEKASHFGNCIDQMEQNDADSEYQENRAFYQPRDYQQTEKSHADNEYQENRAFYQPRDYQQTEKSHADNEYQENRAFYQPRGYEQTEKSDADNEYQENRASSKMSQNLPYGQLSVKGNKLVAENGQPARLIGVSLFWSQYNATFWNEESIRQLKCNWHANVIRAPLAVEPNGYLANPGREMEKLKRVIEACIKWNVYLIIDWHLTSDDPHTEEAVQFFGQISAQYGYLKIIIYEIWNEAVTVPWNVMVQHHTRVIQAIRANDKHNLILCGTPKYDMSLYDPLYHPLPREFGPLMYTFHWYAADGSGSGGNAGDERLLAQAKDVYKRGLALFCTEWGLGTGDMVDKPLNYKMAKKWLSWMNENEIPQINWSIYADHNYQSFPISERTAPNQLGDDKFLTPDGRFVKGVIRKWNPQNQCPRRD</sequence>
<gene>
    <name evidence="7" type="ORF">niasHS_015168</name>
</gene>
<feature type="region of interest" description="Disordered" evidence="4">
    <location>
        <begin position="311"/>
        <end position="334"/>
    </location>
</feature>
<feature type="domain" description="Glycoside hydrolase family 5" evidence="6">
    <location>
        <begin position="353"/>
        <end position="604"/>
    </location>
</feature>
<name>A0ABD2I5C3_HETSC</name>
<protein>
    <recommendedName>
        <fullName evidence="6">Glycoside hydrolase family 5 domain-containing protein</fullName>
    </recommendedName>
</protein>
<dbReference type="GO" id="GO:0016798">
    <property type="term" value="F:hydrolase activity, acting on glycosyl bonds"/>
    <property type="evidence" value="ECO:0007669"/>
    <property type="project" value="UniProtKB-KW"/>
</dbReference>
<comment type="similarity">
    <text evidence="1">Belongs to the glycosyl hydrolase 5 (cellulase A) family.</text>
</comment>
<keyword evidence="8" id="KW-1185">Reference proteome</keyword>
<feature type="signal peptide" evidence="5">
    <location>
        <begin position="1"/>
        <end position="19"/>
    </location>
</feature>
<feature type="compositionally biased region" description="Basic residues" evidence="4">
    <location>
        <begin position="93"/>
        <end position="103"/>
    </location>
</feature>
<accession>A0ABD2I5C3</accession>
<evidence type="ECO:0000313" key="7">
    <source>
        <dbReference type="EMBL" id="KAL3074338.1"/>
    </source>
</evidence>
<proteinExistence type="inferred from homology"/>
<evidence type="ECO:0000256" key="3">
    <source>
        <dbReference type="ARBA" id="ARBA00023295"/>
    </source>
</evidence>
<comment type="caution">
    <text evidence="7">The sequence shown here is derived from an EMBL/GenBank/DDBJ whole genome shotgun (WGS) entry which is preliminary data.</text>
</comment>
<keyword evidence="2" id="KW-0378">Hydrolase</keyword>
<dbReference type="InterPro" id="IPR001547">
    <property type="entry name" value="Glyco_hydro_5"/>
</dbReference>
<dbReference type="Gene3D" id="3.20.20.80">
    <property type="entry name" value="Glycosidases"/>
    <property type="match status" value="1"/>
</dbReference>
<evidence type="ECO:0000259" key="6">
    <source>
        <dbReference type="Pfam" id="PF00150"/>
    </source>
</evidence>
<dbReference type="InterPro" id="IPR017853">
    <property type="entry name" value="GH"/>
</dbReference>
<evidence type="ECO:0000256" key="1">
    <source>
        <dbReference type="ARBA" id="ARBA00005641"/>
    </source>
</evidence>
<organism evidence="7 8">
    <name type="scientific">Heterodera schachtii</name>
    <name type="common">Sugarbeet cyst nematode worm</name>
    <name type="synonym">Tylenchus schachtii</name>
    <dbReference type="NCBI Taxonomy" id="97005"/>
    <lineage>
        <taxon>Eukaryota</taxon>
        <taxon>Metazoa</taxon>
        <taxon>Ecdysozoa</taxon>
        <taxon>Nematoda</taxon>
        <taxon>Chromadorea</taxon>
        <taxon>Rhabditida</taxon>
        <taxon>Tylenchina</taxon>
        <taxon>Tylenchomorpha</taxon>
        <taxon>Tylenchoidea</taxon>
        <taxon>Heteroderidae</taxon>
        <taxon>Heteroderinae</taxon>
        <taxon>Heterodera</taxon>
    </lineage>
</organism>